<keyword evidence="5 13" id="KW-1133">Transmembrane helix</keyword>
<evidence type="ECO:0000256" key="13">
    <source>
        <dbReference type="SAM" id="Phobius"/>
    </source>
</evidence>
<dbReference type="InterPro" id="IPR050450">
    <property type="entry name" value="COX15/CtaA_HemeA_synthase"/>
</dbReference>
<evidence type="ECO:0000256" key="4">
    <source>
        <dbReference type="ARBA" id="ARBA00022723"/>
    </source>
</evidence>
<dbReference type="Proteomes" id="UP000320184">
    <property type="component" value="Unassembled WGS sequence"/>
</dbReference>
<keyword evidence="7" id="KW-0408">Iron</keyword>
<proteinExistence type="predicted"/>
<keyword evidence="4" id="KW-0479">Metal-binding</keyword>
<keyword evidence="9 13" id="KW-0472">Membrane</keyword>
<keyword evidence="8" id="KW-0350">Heme biosynthesis</keyword>
<evidence type="ECO:0000256" key="3">
    <source>
        <dbReference type="ARBA" id="ARBA00022692"/>
    </source>
</evidence>
<comment type="pathway">
    <text evidence="11">Porphyrin-containing compound metabolism.</text>
</comment>
<comment type="caution">
    <text evidence="14">The sequence shown here is derived from an EMBL/GenBank/DDBJ whole genome shotgun (WGS) entry which is preliminary data.</text>
</comment>
<feature type="transmembrane region" description="Helical" evidence="13">
    <location>
        <begin position="140"/>
        <end position="161"/>
    </location>
</feature>
<protein>
    <submittedName>
        <fullName evidence="14">Heme A synthase</fullName>
    </submittedName>
</protein>
<feature type="region of interest" description="Disordered" evidence="12">
    <location>
        <begin position="1"/>
        <end position="33"/>
    </location>
</feature>
<keyword evidence="3 13" id="KW-0812">Transmembrane</keyword>
<dbReference type="EMBL" id="VBOT01000114">
    <property type="protein sequence ID" value="TMQ49842.1"/>
    <property type="molecule type" value="Genomic_DNA"/>
</dbReference>
<evidence type="ECO:0000313" key="15">
    <source>
        <dbReference type="Proteomes" id="UP000320184"/>
    </source>
</evidence>
<evidence type="ECO:0000256" key="5">
    <source>
        <dbReference type="ARBA" id="ARBA00022989"/>
    </source>
</evidence>
<feature type="transmembrane region" description="Helical" evidence="13">
    <location>
        <begin position="314"/>
        <end position="333"/>
    </location>
</feature>
<dbReference type="GO" id="GO:0006784">
    <property type="term" value="P:heme A biosynthetic process"/>
    <property type="evidence" value="ECO:0007669"/>
    <property type="project" value="InterPro"/>
</dbReference>
<dbReference type="GO" id="GO:0016491">
    <property type="term" value="F:oxidoreductase activity"/>
    <property type="evidence" value="ECO:0007669"/>
    <property type="project" value="UniProtKB-KW"/>
</dbReference>
<keyword evidence="6" id="KW-0560">Oxidoreductase</keyword>
<evidence type="ECO:0000256" key="8">
    <source>
        <dbReference type="ARBA" id="ARBA00023133"/>
    </source>
</evidence>
<evidence type="ECO:0000256" key="12">
    <source>
        <dbReference type="SAM" id="MobiDB-lite"/>
    </source>
</evidence>
<evidence type="ECO:0000256" key="11">
    <source>
        <dbReference type="ARBA" id="ARBA00023444"/>
    </source>
</evidence>
<sequence>MGSSTGTEHKRPGQGSSGRPQHRAGLPRAPRFKRRPGLIDVRPVLGSDAGPIVASMTVDALRRGRPAHPAVAHSMRPRLSSNRDPVIAARLGLAASLGMFGLIVIGSVVRTTGSGLACPDWPLCQGKLIPPFEFHVLIEWLHRAAALLVSLLVTGLAGWVLARRELRATLGGLAALALVLLFSQVLLGALTVWKLLSPTVVSGHLAIALLLFSCTLIITAIAETQSSPPAVPAATGLTYAQAVLGGMVSSSHAGLACPDWPTCNGEWFPPLAGLEGLQMLHRYGAYAVTAAMVTAAVMARSAPDPGIRAGASTALALNVAQVVLGVSNVLLGTPPWLSAAHLATAAAMLALLVLTTYRVASLPAREARLVAAPAP</sequence>
<feature type="transmembrane region" description="Helical" evidence="13">
    <location>
        <begin position="202"/>
        <end position="222"/>
    </location>
</feature>
<evidence type="ECO:0000256" key="1">
    <source>
        <dbReference type="ARBA" id="ARBA00004141"/>
    </source>
</evidence>
<evidence type="ECO:0000256" key="7">
    <source>
        <dbReference type="ARBA" id="ARBA00023004"/>
    </source>
</evidence>
<gene>
    <name evidence="14" type="ORF">E6K73_09160</name>
</gene>
<evidence type="ECO:0000256" key="2">
    <source>
        <dbReference type="ARBA" id="ARBA00022475"/>
    </source>
</evidence>
<comment type="subcellular location">
    <subcellularLocation>
        <location evidence="1">Membrane</location>
        <topology evidence="1">Multi-pass membrane protein</topology>
    </subcellularLocation>
</comment>
<accession>A0A538SEN8</accession>
<dbReference type="PANTHER" id="PTHR35457">
    <property type="entry name" value="HEME A SYNTHASE"/>
    <property type="match status" value="1"/>
</dbReference>
<name>A0A538SEN8_UNCEI</name>
<keyword evidence="2" id="KW-1003">Cell membrane</keyword>
<evidence type="ECO:0000256" key="10">
    <source>
        <dbReference type="ARBA" id="ARBA00023157"/>
    </source>
</evidence>
<reference evidence="14 15" key="1">
    <citation type="journal article" date="2019" name="Nat. Microbiol.">
        <title>Mediterranean grassland soil C-N compound turnover is dependent on rainfall and depth, and is mediated by genomically divergent microorganisms.</title>
        <authorList>
            <person name="Diamond S."/>
            <person name="Andeer P.F."/>
            <person name="Li Z."/>
            <person name="Crits-Christoph A."/>
            <person name="Burstein D."/>
            <person name="Anantharaman K."/>
            <person name="Lane K.R."/>
            <person name="Thomas B.C."/>
            <person name="Pan C."/>
            <person name="Northen T.R."/>
            <person name="Banfield J.F."/>
        </authorList>
    </citation>
    <scope>NUCLEOTIDE SEQUENCE [LARGE SCALE GENOMIC DNA]</scope>
    <source>
        <strain evidence="14">WS_3</strain>
    </source>
</reference>
<dbReference type="GO" id="GO:0016020">
    <property type="term" value="C:membrane"/>
    <property type="evidence" value="ECO:0007669"/>
    <property type="project" value="UniProtKB-SubCell"/>
</dbReference>
<evidence type="ECO:0000256" key="9">
    <source>
        <dbReference type="ARBA" id="ARBA00023136"/>
    </source>
</evidence>
<dbReference type="InterPro" id="IPR003780">
    <property type="entry name" value="COX15/CtaA_fam"/>
</dbReference>
<feature type="transmembrane region" description="Helical" evidence="13">
    <location>
        <begin position="173"/>
        <end position="196"/>
    </location>
</feature>
<organism evidence="14 15">
    <name type="scientific">Eiseniibacteriota bacterium</name>
    <dbReference type="NCBI Taxonomy" id="2212470"/>
    <lineage>
        <taxon>Bacteria</taxon>
        <taxon>Candidatus Eiseniibacteriota</taxon>
    </lineage>
</organism>
<dbReference type="Pfam" id="PF02628">
    <property type="entry name" value="COX15-CtaA"/>
    <property type="match status" value="2"/>
</dbReference>
<feature type="transmembrane region" description="Helical" evidence="13">
    <location>
        <begin position="87"/>
        <end position="109"/>
    </location>
</feature>
<evidence type="ECO:0000313" key="14">
    <source>
        <dbReference type="EMBL" id="TMQ49842.1"/>
    </source>
</evidence>
<dbReference type="PANTHER" id="PTHR35457:SF1">
    <property type="entry name" value="HEME A SYNTHASE"/>
    <property type="match status" value="1"/>
</dbReference>
<keyword evidence="10" id="KW-1015">Disulfide bond</keyword>
<evidence type="ECO:0000256" key="6">
    <source>
        <dbReference type="ARBA" id="ARBA00023002"/>
    </source>
</evidence>
<dbReference type="GO" id="GO:0046872">
    <property type="term" value="F:metal ion binding"/>
    <property type="evidence" value="ECO:0007669"/>
    <property type="project" value="UniProtKB-KW"/>
</dbReference>
<dbReference type="AlphaFoldDB" id="A0A538SEN8"/>
<feature type="transmembrane region" description="Helical" evidence="13">
    <location>
        <begin position="339"/>
        <end position="360"/>
    </location>
</feature>